<dbReference type="EMBL" id="JBBXMP010000917">
    <property type="protein sequence ID" value="KAL0056816.1"/>
    <property type="molecule type" value="Genomic_DNA"/>
</dbReference>
<proteinExistence type="predicted"/>
<gene>
    <name evidence="2" type="ORF">AAF712_016571</name>
</gene>
<feature type="region of interest" description="Disordered" evidence="1">
    <location>
        <begin position="1"/>
        <end position="28"/>
    </location>
</feature>
<feature type="region of interest" description="Disordered" evidence="1">
    <location>
        <begin position="127"/>
        <end position="207"/>
    </location>
</feature>
<feature type="region of interest" description="Disordered" evidence="1">
    <location>
        <begin position="321"/>
        <end position="351"/>
    </location>
</feature>
<reference evidence="2 3" key="1">
    <citation type="submission" date="2024-05" db="EMBL/GenBank/DDBJ databases">
        <title>A draft genome resource for the thread blight pathogen Marasmius tenuissimus strain MS-2.</title>
        <authorList>
            <person name="Yulfo-Soto G.E."/>
            <person name="Baruah I.K."/>
            <person name="Amoako-Attah I."/>
            <person name="Bukari Y."/>
            <person name="Meinhardt L.W."/>
            <person name="Bailey B.A."/>
            <person name="Cohen S.P."/>
        </authorList>
    </citation>
    <scope>NUCLEOTIDE SEQUENCE [LARGE SCALE GENOMIC DNA]</scope>
    <source>
        <strain evidence="2 3">MS-2</strain>
    </source>
</reference>
<accession>A0ABR2Z5N0</accession>
<feature type="compositionally biased region" description="Polar residues" evidence="1">
    <location>
        <begin position="1"/>
        <end position="10"/>
    </location>
</feature>
<evidence type="ECO:0000313" key="2">
    <source>
        <dbReference type="EMBL" id="KAL0056816.1"/>
    </source>
</evidence>
<name>A0ABR2Z5N0_9AGAR</name>
<protein>
    <submittedName>
        <fullName evidence="2">Uncharacterized protein</fullName>
    </submittedName>
</protein>
<organism evidence="2 3">
    <name type="scientific">Marasmius tenuissimus</name>
    <dbReference type="NCBI Taxonomy" id="585030"/>
    <lineage>
        <taxon>Eukaryota</taxon>
        <taxon>Fungi</taxon>
        <taxon>Dikarya</taxon>
        <taxon>Basidiomycota</taxon>
        <taxon>Agaricomycotina</taxon>
        <taxon>Agaricomycetes</taxon>
        <taxon>Agaricomycetidae</taxon>
        <taxon>Agaricales</taxon>
        <taxon>Marasmiineae</taxon>
        <taxon>Marasmiaceae</taxon>
        <taxon>Marasmius</taxon>
    </lineage>
</organism>
<comment type="caution">
    <text evidence="2">The sequence shown here is derived from an EMBL/GenBank/DDBJ whole genome shotgun (WGS) entry which is preliminary data.</text>
</comment>
<evidence type="ECO:0000256" key="1">
    <source>
        <dbReference type="SAM" id="MobiDB-lite"/>
    </source>
</evidence>
<feature type="non-terminal residue" evidence="2">
    <location>
        <position position="351"/>
    </location>
</feature>
<dbReference type="Proteomes" id="UP001437256">
    <property type="component" value="Unassembled WGS sequence"/>
</dbReference>
<evidence type="ECO:0000313" key="3">
    <source>
        <dbReference type="Proteomes" id="UP001437256"/>
    </source>
</evidence>
<keyword evidence="3" id="KW-1185">Reference proteome</keyword>
<feature type="compositionally biased region" description="Polar residues" evidence="1">
    <location>
        <begin position="175"/>
        <end position="205"/>
    </location>
</feature>
<sequence length="351" mass="37677">MDHPDQTNVDNGIDYPTVTQPQSGNEHLDPTLIKLEGKPTSTHITTNCQRMGTGEEIIECCAHAHQDIHTNFTSPSEKQTTTKLRDFAQPTCKVISRNTSDSTQLDNLTQAQNLGCHNFAYIDDSPTSHAPLEDDSGSNKTYDLASESDVSNVDSDDSEGTSTILMSPPGRQENRSPVSPRNTSCTDDTGTSSAQPENVKSSSNVPDRAYDYMTRSAGGLEHPSTVAEGISLHGGIRVRTQGTDAILIPDPTPDNSLQCEGVDSSTLSVRNEEPEEVLDPVTATALKRPEVPPFDGDTSGELCDHSALIHNTTTRASFTTSNFSVDDGHAAPPHSFAPYLGGEPGYPPPKE</sequence>